<dbReference type="InterPro" id="IPR012317">
    <property type="entry name" value="Poly(ADP-ribose)pol_cat_dom"/>
</dbReference>
<accession>A0A6L2PUL2</accession>
<sequence length="156" mass="17495">MALKIVARVQNPYLWGCYLLRKAECMERSSHPVTEKVLFHATGQSNIDSIARNNLDWRRSVRTKYGCGVSFSPFATYANTWCNGGIGSRRARVIARVLVGRSSSGSYSTVLPGEGYDTTDGNRGQVYVKYCDHEFYPEFMDVCGEAAYVFITLTVH</sequence>
<dbReference type="GO" id="GO:0005634">
    <property type="term" value="C:nucleus"/>
    <property type="evidence" value="ECO:0007669"/>
    <property type="project" value="TreeGrafter"/>
</dbReference>
<evidence type="ECO:0000313" key="3">
    <source>
        <dbReference type="Proteomes" id="UP000502823"/>
    </source>
</evidence>
<gene>
    <name evidence="2" type="ORF">Cfor_06405</name>
</gene>
<evidence type="ECO:0000313" key="2">
    <source>
        <dbReference type="EMBL" id="GFG36186.1"/>
    </source>
</evidence>
<dbReference type="Proteomes" id="UP000502823">
    <property type="component" value="Unassembled WGS sequence"/>
</dbReference>
<name>A0A6L2PUL2_COPFO</name>
<dbReference type="InParanoid" id="A0A6L2PUL2"/>
<dbReference type="OrthoDB" id="6133115at2759"/>
<dbReference type="InterPro" id="IPR051712">
    <property type="entry name" value="ARTD-AVP"/>
</dbReference>
<dbReference type="PANTHER" id="PTHR45740">
    <property type="entry name" value="POLY [ADP-RIBOSE] POLYMERASE"/>
    <property type="match status" value="1"/>
</dbReference>
<reference evidence="3" key="1">
    <citation type="submission" date="2020-01" db="EMBL/GenBank/DDBJ databases">
        <title>Draft genome sequence of the Termite Coptotermes fromosanus.</title>
        <authorList>
            <person name="Itakura S."/>
            <person name="Yosikawa Y."/>
            <person name="Umezawa K."/>
        </authorList>
    </citation>
    <scope>NUCLEOTIDE SEQUENCE [LARGE SCALE GENOMIC DNA]</scope>
</reference>
<dbReference type="PANTHER" id="PTHR45740:SF2">
    <property type="entry name" value="POLY [ADP-RIBOSE] POLYMERASE"/>
    <property type="match status" value="1"/>
</dbReference>
<dbReference type="SUPFAM" id="SSF56399">
    <property type="entry name" value="ADP-ribosylation"/>
    <property type="match status" value="1"/>
</dbReference>
<dbReference type="PROSITE" id="PS51059">
    <property type="entry name" value="PARP_CATALYTIC"/>
    <property type="match status" value="1"/>
</dbReference>
<proteinExistence type="predicted"/>
<evidence type="ECO:0000259" key="1">
    <source>
        <dbReference type="PROSITE" id="PS51059"/>
    </source>
</evidence>
<dbReference type="AlphaFoldDB" id="A0A6L2PUL2"/>
<protein>
    <recommendedName>
        <fullName evidence="1">PARP catalytic domain-containing protein</fullName>
    </recommendedName>
</protein>
<keyword evidence="3" id="KW-1185">Reference proteome</keyword>
<dbReference type="GO" id="GO:1990404">
    <property type="term" value="F:NAD+-protein mono-ADP-ribosyltransferase activity"/>
    <property type="evidence" value="ECO:0007669"/>
    <property type="project" value="TreeGrafter"/>
</dbReference>
<dbReference type="Gene3D" id="3.90.228.10">
    <property type="match status" value="1"/>
</dbReference>
<organism evidence="2 3">
    <name type="scientific">Coptotermes formosanus</name>
    <name type="common">Formosan subterranean termite</name>
    <dbReference type="NCBI Taxonomy" id="36987"/>
    <lineage>
        <taxon>Eukaryota</taxon>
        <taxon>Metazoa</taxon>
        <taxon>Ecdysozoa</taxon>
        <taxon>Arthropoda</taxon>
        <taxon>Hexapoda</taxon>
        <taxon>Insecta</taxon>
        <taxon>Pterygota</taxon>
        <taxon>Neoptera</taxon>
        <taxon>Polyneoptera</taxon>
        <taxon>Dictyoptera</taxon>
        <taxon>Blattodea</taxon>
        <taxon>Blattoidea</taxon>
        <taxon>Termitoidae</taxon>
        <taxon>Rhinotermitidae</taxon>
        <taxon>Coptotermes</taxon>
    </lineage>
</organism>
<comment type="caution">
    <text evidence="2">The sequence shown here is derived from an EMBL/GenBank/DDBJ whole genome shotgun (WGS) entry which is preliminary data.</text>
</comment>
<dbReference type="GO" id="GO:0003950">
    <property type="term" value="F:NAD+ poly-ADP-ribosyltransferase activity"/>
    <property type="evidence" value="ECO:0007669"/>
    <property type="project" value="InterPro"/>
</dbReference>
<dbReference type="EMBL" id="BLKM01000613">
    <property type="protein sequence ID" value="GFG36186.1"/>
    <property type="molecule type" value="Genomic_DNA"/>
</dbReference>
<feature type="domain" description="PARP catalytic" evidence="1">
    <location>
        <begin position="1"/>
        <end position="156"/>
    </location>
</feature>